<dbReference type="GO" id="GO:0007631">
    <property type="term" value="P:feeding behavior"/>
    <property type="evidence" value="ECO:0007669"/>
    <property type="project" value="TreeGrafter"/>
</dbReference>
<feature type="chain" id="PRO_5018523161" evidence="7">
    <location>
        <begin position="27"/>
        <end position="127"/>
    </location>
</feature>
<reference evidence="8" key="2">
    <citation type="submission" date="2025-09" db="UniProtKB">
        <authorList>
            <consortium name="Ensembl"/>
        </authorList>
    </citation>
    <scope>IDENTIFICATION</scope>
</reference>
<evidence type="ECO:0000256" key="5">
    <source>
        <dbReference type="ARBA" id="ARBA00022729"/>
    </source>
</evidence>
<dbReference type="GeneTree" id="ENSGT00940000158204"/>
<evidence type="ECO:0000256" key="1">
    <source>
        <dbReference type="ARBA" id="ARBA00004613"/>
    </source>
</evidence>
<dbReference type="OMA" id="ATFQCRA"/>
<reference evidence="8" key="1">
    <citation type="submission" date="2025-08" db="UniProtKB">
        <authorList>
            <consortium name="Ensembl"/>
        </authorList>
    </citation>
    <scope>IDENTIFICATION</scope>
</reference>
<evidence type="ECO:0000313" key="9">
    <source>
        <dbReference type="Proteomes" id="UP000264820"/>
    </source>
</evidence>
<evidence type="ECO:0000256" key="3">
    <source>
        <dbReference type="ARBA" id="ARBA00022525"/>
    </source>
</evidence>
<dbReference type="PANTHER" id="PTHR28553:SF1">
    <property type="entry name" value="NEUROPEPTIDE B"/>
    <property type="match status" value="1"/>
</dbReference>
<evidence type="ECO:0000313" key="8">
    <source>
        <dbReference type="Ensembl" id="ENSHCOP00000003014.1"/>
    </source>
</evidence>
<evidence type="ECO:0000256" key="6">
    <source>
        <dbReference type="SAM" id="MobiDB-lite"/>
    </source>
</evidence>
<protein>
    <submittedName>
        <fullName evidence="8">Neuropeptide B-like</fullName>
    </submittedName>
</protein>
<dbReference type="PRINTS" id="PR01888">
    <property type="entry name" value="NROPEPTIDEBW"/>
</dbReference>
<evidence type="ECO:0000256" key="2">
    <source>
        <dbReference type="ARBA" id="ARBA00005292"/>
    </source>
</evidence>
<dbReference type="Proteomes" id="UP000264820">
    <property type="component" value="Unplaced"/>
</dbReference>
<dbReference type="Ensembl" id="ENSHCOT00000009464.1">
    <property type="protein sequence ID" value="ENSHCOP00000003014.1"/>
    <property type="gene ID" value="ENSHCOG00000004267.1"/>
</dbReference>
<dbReference type="InterPro" id="IPR013298">
    <property type="entry name" value="Neuropept_B_pre"/>
</dbReference>
<keyword evidence="3" id="KW-0964">Secreted</keyword>
<keyword evidence="5 7" id="KW-0732">Signal</keyword>
<comment type="similarity">
    <text evidence="2">Belongs to the neuropeptide B/W family.</text>
</comment>
<dbReference type="PRINTS" id="PR01889">
    <property type="entry name" value="PPNRPEPTIDEB"/>
</dbReference>
<dbReference type="GO" id="GO:0001664">
    <property type="term" value="F:G protein-coupled receptor binding"/>
    <property type="evidence" value="ECO:0007669"/>
    <property type="project" value="InterPro"/>
</dbReference>
<keyword evidence="9" id="KW-1185">Reference proteome</keyword>
<dbReference type="AlphaFoldDB" id="A0A3Q3D573"/>
<dbReference type="GO" id="GO:0005576">
    <property type="term" value="C:extracellular region"/>
    <property type="evidence" value="ECO:0007669"/>
    <property type="project" value="UniProtKB-SubCell"/>
</dbReference>
<accession>A0A3Q3D573</accession>
<dbReference type="GO" id="GO:0007186">
    <property type="term" value="P:G protein-coupled receptor signaling pathway"/>
    <property type="evidence" value="ECO:0007669"/>
    <property type="project" value="TreeGrafter"/>
</dbReference>
<dbReference type="InterPro" id="IPR013297">
    <property type="entry name" value="Neuropept_BW_pre"/>
</dbReference>
<dbReference type="STRING" id="109280.ENSHCOP00000003014"/>
<name>A0A3Q3D573_HIPCM</name>
<dbReference type="PANTHER" id="PTHR28553">
    <property type="entry name" value="NEUROPEPTIDE B"/>
    <property type="match status" value="1"/>
</dbReference>
<sequence>MAAQLPLPLLPCALLSALVLCGPADAWYKQAAAPGYRSVGRAAGLLSGLRGSPLARRAADEEPSPSCGRREGRRGLSKILEQKPLATCISNMAPNPLSCELVFGRKTTFKCKADVFLSLDPADCAQH</sequence>
<organism evidence="8 9">
    <name type="scientific">Hippocampus comes</name>
    <name type="common">Tiger tail seahorse</name>
    <dbReference type="NCBI Taxonomy" id="109280"/>
    <lineage>
        <taxon>Eukaryota</taxon>
        <taxon>Metazoa</taxon>
        <taxon>Chordata</taxon>
        <taxon>Craniata</taxon>
        <taxon>Vertebrata</taxon>
        <taxon>Euteleostomi</taxon>
        <taxon>Actinopterygii</taxon>
        <taxon>Neopterygii</taxon>
        <taxon>Teleostei</taxon>
        <taxon>Neoteleostei</taxon>
        <taxon>Acanthomorphata</taxon>
        <taxon>Syngnathiaria</taxon>
        <taxon>Syngnathiformes</taxon>
        <taxon>Syngnathoidei</taxon>
        <taxon>Syngnathidae</taxon>
        <taxon>Hippocampus</taxon>
    </lineage>
</organism>
<proteinExistence type="inferred from homology"/>
<keyword evidence="4" id="KW-0165">Cleavage on pair of basic residues</keyword>
<evidence type="ECO:0000256" key="7">
    <source>
        <dbReference type="SAM" id="SignalP"/>
    </source>
</evidence>
<evidence type="ECO:0000256" key="4">
    <source>
        <dbReference type="ARBA" id="ARBA00022685"/>
    </source>
</evidence>
<dbReference type="Pfam" id="PF15180">
    <property type="entry name" value="NPBW"/>
    <property type="match status" value="1"/>
</dbReference>
<gene>
    <name evidence="8" type="primary">NPB</name>
</gene>
<feature type="region of interest" description="Disordered" evidence="6">
    <location>
        <begin position="54"/>
        <end position="74"/>
    </location>
</feature>
<comment type="subcellular location">
    <subcellularLocation>
        <location evidence="1">Secreted</location>
    </subcellularLocation>
</comment>
<feature type="signal peptide" evidence="7">
    <location>
        <begin position="1"/>
        <end position="26"/>
    </location>
</feature>